<name>A0A7G9FSR8_9FIRM</name>
<dbReference type="Gene3D" id="3.40.50.2300">
    <property type="match status" value="2"/>
</dbReference>
<dbReference type="PANTHER" id="PTHR30036:SF1">
    <property type="entry name" value="D-XYLOSE-BINDING PERIPLASMIC PROTEIN"/>
    <property type="match status" value="1"/>
</dbReference>
<proteinExistence type="predicted"/>
<dbReference type="AlphaFoldDB" id="A0A7G9FSR8"/>
<protein>
    <submittedName>
        <fullName evidence="5">Substrate-binding domain-containing protein</fullName>
    </submittedName>
</protein>
<dbReference type="EMBL" id="CP060633">
    <property type="protein sequence ID" value="QNM01600.1"/>
    <property type="molecule type" value="Genomic_DNA"/>
</dbReference>
<gene>
    <name evidence="5" type="ORF">H9Q77_10795</name>
</gene>
<dbReference type="InterPro" id="IPR028082">
    <property type="entry name" value="Peripla_BP_I"/>
</dbReference>
<evidence type="ECO:0000256" key="2">
    <source>
        <dbReference type="ARBA" id="ARBA00022729"/>
    </source>
</evidence>
<dbReference type="SUPFAM" id="SSF53822">
    <property type="entry name" value="Periplasmic binding protein-like I"/>
    <property type="match status" value="1"/>
</dbReference>
<dbReference type="PANTHER" id="PTHR30036">
    <property type="entry name" value="D-XYLOSE-BINDING PERIPLASMIC PROTEIN"/>
    <property type="match status" value="1"/>
</dbReference>
<sequence length="353" mass="39101">MYKKKRWICVAWLLVMMLLLCACGNLETEKNQGEVAENDKIQIGMSFDSFVIERWQRDRDIFVSTAKELGAEVNVQNANGDLEQQKKQINYFIDKGMDVIVVICIDSKGLTEEVQRAKDAGIKIIAYDRLLQNTDIDLYISFDNERVGTMMGEALVENGLAGGNVLMLGGSAVDSNVAMVERGFRKVMEDNQVTILDSMHADGWKAELAGAYIYDHMDVVSEADAIMCGNDDLASKVVHALKEKRLAGDIMVVGQDADLEACQRIVEGTQVMTVYKPVEKMSQKAAECAVLLAKGEPLPEGDTVTIENGKYEVPYIGLEPISVDKNNMNDVIIGSGFHLKEDVYLNIPSEMPK</sequence>
<keyword evidence="2 3" id="KW-0732">Signal</keyword>
<dbReference type="Pfam" id="PF13407">
    <property type="entry name" value="Peripla_BP_4"/>
    <property type="match status" value="1"/>
</dbReference>
<keyword evidence="6" id="KW-1185">Reference proteome</keyword>
<feature type="domain" description="Periplasmic binding protein" evidence="4">
    <location>
        <begin position="43"/>
        <end position="296"/>
    </location>
</feature>
<dbReference type="InterPro" id="IPR050555">
    <property type="entry name" value="Bact_Solute-Bind_Prot2"/>
</dbReference>
<evidence type="ECO:0000256" key="3">
    <source>
        <dbReference type="SAM" id="SignalP"/>
    </source>
</evidence>
<organism evidence="5 6">
    <name type="scientific">Simiaoa sunii</name>
    <dbReference type="NCBI Taxonomy" id="2763672"/>
    <lineage>
        <taxon>Bacteria</taxon>
        <taxon>Bacillati</taxon>
        <taxon>Bacillota</taxon>
        <taxon>Clostridia</taxon>
        <taxon>Lachnospirales</taxon>
        <taxon>Lachnospiraceae</taxon>
        <taxon>Simiaoa</taxon>
    </lineage>
</organism>
<evidence type="ECO:0000313" key="6">
    <source>
        <dbReference type="Proteomes" id="UP000515981"/>
    </source>
</evidence>
<dbReference type="Proteomes" id="UP000515981">
    <property type="component" value="Chromosome"/>
</dbReference>
<feature type="signal peptide" evidence="3">
    <location>
        <begin position="1"/>
        <end position="22"/>
    </location>
</feature>
<dbReference type="KEGG" id="ssun:H9Q77_10795"/>
<dbReference type="InterPro" id="IPR025997">
    <property type="entry name" value="SBP_2_dom"/>
</dbReference>
<dbReference type="PROSITE" id="PS51257">
    <property type="entry name" value="PROKAR_LIPOPROTEIN"/>
    <property type="match status" value="1"/>
</dbReference>
<dbReference type="RefSeq" id="WP_249325517.1">
    <property type="nucleotide sequence ID" value="NZ_CP060633.1"/>
</dbReference>
<comment type="subcellular location">
    <subcellularLocation>
        <location evidence="1">Cell envelope</location>
    </subcellularLocation>
</comment>
<evidence type="ECO:0000313" key="5">
    <source>
        <dbReference type="EMBL" id="QNM01600.1"/>
    </source>
</evidence>
<evidence type="ECO:0000256" key="1">
    <source>
        <dbReference type="ARBA" id="ARBA00004196"/>
    </source>
</evidence>
<accession>A0A7G9FSR8</accession>
<dbReference type="GO" id="GO:0030288">
    <property type="term" value="C:outer membrane-bounded periplasmic space"/>
    <property type="evidence" value="ECO:0007669"/>
    <property type="project" value="TreeGrafter"/>
</dbReference>
<reference evidence="5 6" key="1">
    <citation type="submission" date="2020-08" db="EMBL/GenBank/DDBJ databases">
        <authorList>
            <person name="Liu C."/>
            <person name="Sun Q."/>
        </authorList>
    </citation>
    <scope>NUCLEOTIDE SEQUENCE [LARGE SCALE GENOMIC DNA]</scope>
    <source>
        <strain evidence="5 6">NSJ-8</strain>
    </source>
</reference>
<dbReference type="GO" id="GO:0030246">
    <property type="term" value="F:carbohydrate binding"/>
    <property type="evidence" value="ECO:0007669"/>
    <property type="project" value="TreeGrafter"/>
</dbReference>
<evidence type="ECO:0000259" key="4">
    <source>
        <dbReference type="Pfam" id="PF13407"/>
    </source>
</evidence>
<feature type="chain" id="PRO_5038624710" evidence="3">
    <location>
        <begin position="23"/>
        <end position="353"/>
    </location>
</feature>